<evidence type="ECO:0000256" key="1">
    <source>
        <dbReference type="ARBA" id="ARBA00001913"/>
    </source>
</evidence>
<keyword evidence="4 7" id="KW-0732">Signal</keyword>
<gene>
    <name evidence="9" type="ORF">JIN87_10105</name>
</gene>
<proteinExistence type="inferred from homology"/>
<evidence type="ECO:0000256" key="2">
    <source>
        <dbReference type="ARBA" id="ARBA00008779"/>
    </source>
</evidence>
<feature type="chain" id="PRO_5036841241" evidence="7">
    <location>
        <begin position="23"/>
        <end position="478"/>
    </location>
</feature>
<comment type="similarity">
    <text evidence="2">Belongs to the sulfatase family.</text>
</comment>
<feature type="domain" description="Sulfatase N-terminal" evidence="8">
    <location>
        <begin position="27"/>
        <end position="382"/>
    </location>
</feature>
<evidence type="ECO:0000256" key="5">
    <source>
        <dbReference type="ARBA" id="ARBA00022801"/>
    </source>
</evidence>
<accession>A0A934VR43</accession>
<evidence type="ECO:0000256" key="6">
    <source>
        <dbReference type="ARBA" id="ARBA00022837"/>
    </source>
</evidence>
<dbReference type="PANTHER" id="PTHR45953:SF1">
    <property type="entry name" value="IDURONATE 2-SULFATASE"/>
    <property type="match status" value="1"/>
</dbReference>
<evidence type="ECO:0000313" key="10">
    <source>
        <dbReference type="Proteomes" id="UP000617628"/>
    </source>
</evidence>
<keyword evidence="6" id="KW-0106">Calcium</keyword>
<comment type="cofactor">
    <cofactor evidence="1">
        <name>Ca(2+)</name>
        <dbReference type="ChEBI" id="CHEBI:29108"/>
    </cofactor>
</comment>
<dbReference type="Proteomes" id="UP000617628">
    <property type="component" value="Unassembled WGS sequence"/>
</dbReference>
<evidence type="ECO:0000256" key="4">
    <source>
        <dbReference type="ARBA" id="ARBA00022729"/>
    </source>
</evidence>
<dbReference type="EMBL" id="JAENIL010000016">
    <property type="protein sequence ID" value="MBK1877223.1"/>
    <property type="molecule type" value="Genomic_DNA"/>
</dbReference>
<comment type="caution">
    <text evidence="9">The sequence shown here is derived from an EMBL/GenBank/DDBJ whole genome shotgun (WGS) entry which is preliminary data.</text>
</comment>
<keyword evidence="5" id="KW-0378">Hydrolase</keyword>
<dbReference type="RefSeq" id="WP_200355439.1">
    <property type="nucleotide sequence ID" value="NZ_JAENIL010000016.1"/>
</dbReference>
<evidence type="ECO:0000259" key="8">
    <source>
        <dbReference type="Pfam" id="PF00884"/>
    </source>
</evidence>
<keyword evidence="3" id="KW-0479">Metal-binding</keyword>
<dbReference type="PANTHER" id="PTHR45953">
    <property type="entry name" value="IDURONATE 2-SULFATASE"/>
    <property type="match status" value="1"/>
</dbReference>
<feature type="signal peptide" evidence="7">
    <location>
        <begin position="1"/>
        <end position="22"/>
    </location>
</feature>
<evidence type="ECO:0000256" key="7">
    <source>
        <dbReference type="SAM" id="SignalP"/>
    </source>
</evidence>
<evidence type="ECO:0000313" key="9">
    <source>
        <dbReference type="EMBL" id="MBK1877223.1"/>
    </source>
</evidence>
<dbReference type="CDD" id="cd16030">
    <property type="entry name" value="iduronate-2-sulfatase"/>
    <property type="match status" value="1"/>
</dbReference>
<dbReference type="GO" id="GO:0004423">
    <property type="term" value="F:iduronate-2-sulfatase activity"/>
    <property type="evidence" value="ECO:0007669"/>
    <property type="project" value="InterPro"/>
</dbReference>
<dbReference type="InterPro" id="IPR017850">
    <property type="entry name" value="Alkaline_phosphatase_core_sf"/>
</dbReference>
<keyword evidence="10" id="KW-1185">Reference proteome</keyword>
<dbReference type="GO" id="GO:0005737">
    <property type="term" value="C:cytoplasm"/>
    <property type="evidence" value="ECO:0007669"/>
    <property type="project" value="TreeGrafter"/>
</dbReference>
<sequence length="478" mass="54096">MNTRVLHKLSIAALFCFQIAFSAVERPNVLFIAVDDLKPELGCYGASSSVKSPNIDRLASRGTIFERAYCSIPVCGASRASLLTGMYPLPDRFITYNSRVDIDAPGVVTLPEQFKKNGYFTTQVGKVFHDPDDAPQSWSEPSVRPDFPNSLEQQEAWRDYRSPENEHLNLKQLPLGAPGPAWEAADIPDNGYYDGKTADMALAKLDTLAGKKEPFFLGVGFIRPHLPFNAPKKYWDLYGRAEITLAENSFLPDDMPRSAFFNSNETRNYTNIPDGKTPIDEGTAINLRHGYYACVSYVDTLIGRILDRLERLELADNTIIVLWGDHGWSLGEHTFWGKHTNFDDAMRSPLIVCDPRKKQGKKSQSLVSFVDIYPSLCDLAGIPLPEHLDGKSFARTLTKPKYAPNPFVFCRWQEGETVIDGRYNYTRFFDKEGEFKEDMLYDHKKDRPENRNVAAHPEYKPVVERLAALLGEHLEARR</sequence>
<dbReference type="InterPro" id="IPR024607">
    <property type="entry name" value="Sulfatase_CS"/>
</dbReference>
<name>A0A934VR43_9BACT</name>
<organism evidence="9 10">
    <name type="scientific">Pelagicoccus mobilis</name>
    <dbReference type="NCBI Taxonomy" id="415221"/>
    <lineage>
        <taxon>Bacteria</taxon>
        <taxon>Pseudomonadati</taxon>
        <taxon>Verrucomicrobiota</taxon>
        <taxon>Opitutia</taxon>
        <taxon>Puniceicoccales</taxon>
        <taxon>Pelagicoccaceae</taxon>
        <taxon>Pelagicoccus</taxon>
    </lineage>
</organism>
<reference evidence="9" key="1">
    <citation type="submission" date="2021-01" db="EMBL/GenBank/DDBJ databases">
        <title>Modified the classification status of verrucomicrobia.</title>
        <authorList>
            <person name="Feng X."/>
        </authorList>
    </citation>
    <scope>NUCLEOTIDE SEQUENCE</scope>
    <source>
        <strain evidence="9">KCTC 13126</strain>
    </source>
</reference>
<protein>
    <submittedName>
        <fullName evidence="9">Sulfatase</fullName>
    </submittedName>
</protein>
<dbReference type="GO" id="GO:0046872">
    <property type="term" value="F:metal ion binding"/>
    <property type="evidence" value="ECO:0007669"/>
    <property type="project" value="UniProtKB-KW"/>
</dbReference>
<dbReference type="Gene3D" id="3.40.720.10">
    <property type="entry name" value="Alkaline Phosphatase, subunit A"/>
    <property type="match status" value="1"/>
</dbReference>
<dbReference type="PROSITE" id="PS00149">
    <property type="entry name" value="SULFATASE_2"/>
    <property type="match status" value="1"/>
</dbReference>
<evidence type="ECO:0000256" key="3">
    <source>
        <dbReference type="ARBA" id="ARBA00022723"/>
    </source>
</evidence>
<dbReference type="SUPFAM" id="SSF53649">
    <property type="entry name" value="Alkaline phosphatase-like"/>
    <property type="match status" value="1"/>
</dbReference>
<dbReference type="Pfam" id="PF00884">
    <property type="entry name" value="Sulfatase"/>
    <property type="match status" value="1"/>
</dbReference>
<dbReference type="InterPro" id="IPR000917">
    <property type="entry name" value="Sulfatase_N"/>
</dbReference>
<dbReference type="InterPro" id="IPR035874">
    <property type="entry name" value="IDS"/>
</dbReference>
<dbReference type="AlphaFoldDB" id="A0A934VR43"/>